<accession>A0ABP0MQR9</accession>
<name>A0ABP0MQR9_9DINO</name>
<organism evidence="3 4">
    <name type="scientific">Durusdinium trenchii</name>
    <dbReference type="NCBI Taxonomy" id="1381693"/>
    <lineage>
        <taxon>Eukaryota</taxon>
        <taxon>Sar</taxon>
        <taxon>Alveolata</taxon>
        <taxon>Dinophyceae</taxon>
        <taxon>Suessiales</taxon>
        <taxon>Symbiodiniaceae</taxon>
        <taxon>Durusdinium</taxon>
    </lineage>
</organism>
<feature type="compositionally biased region" description="Basic and acidic residues" evidence="1">
    <location>
        <begin position="443"/>
        <end position="456"/>
    </location>
</feature>
<protein>
    <submittedName>
        <fullName evidence="3">Ephrin_rec_like domain-containing protein</fullName>
    </submittedName>
</protein>
<keyword evidence="2" id="KW-0812">Transmembrane</keyword>
<evidence type="ECO:0000313" key="3">
    <source>
        <dbReference type="EMBL" id="CAK9053830.1"/>
    </source>
</evidence>
<feature type="transmembrane region" description="Helical" evidence="2">
    <location>
        <begin position="55"/>
        <end position="78"/>
    </location>
</feature>
<keyword evidence="2" id="KW-0472">Membrane</keyword>
<dbReference type="EMBL" id="CAXAMM010023558">
    <property type="protein sequence ID" value="CAK9053830.1"/>
    <property type="molecule type" value="Genomic_DNA"/>
</dbReference>
<feature type="transmembrane region" description="Helical" evidence="2">
    <location>
        <begin position="267"/>
        <end position="292"/>
    </location>
</feature>
<evidence type="ECO:0000256" key="2">
    <source>
        <dbReference type="SAM" id="Phobius"/>
    </source>
</evidence>
<proteinExistence type="predicted"/>
<sequence>VALLQNIGVLGTVSIQWPASTTPMFSAGSVVLLDLDSVGINCVAPGSMPNYIMRLVAIVVVLSILPILAVLSNVIPWVRRRELAWKTEKVLSMSANFMQVAFTTLASLGLIPFMCYEHPSSDLSVLKFPNILCGSGEHQSMQVLGALVMVVVCLFCAYCMWGVVKAPAYSGRNELAKLNFLINRFRPEAWWFGLVLLARGTAVSLPAVIAANTPSLLVMLMLSAPILNLADSIASGLLVILLGSCLQEQEHGLVNDVDPSVDVSNGIRIAVAFGIIGTLLLLFMLAGSAVILERVWGIPQHASAKLNLQRIPSSTSVLECFCKVAEHMQQNINDEAFDRVLSQMSCHDIKQILLALKLLSQELEVERMRAMRISIVPQTHSGDHFVKSKSPKSADGQSPVSSVPDPQEGVPEGNHARGGVQDGTEEAPVQLVQHDALADVQEEDVKVAVDERHAPDDPPEGMPVVSMAC</sequence>
<evidence type="ECO:0000256" key="1">
    <source>
        <dbReference type="SAM" id="MobiDB-lite"/>
    </source>
</evidence>
<reference evidence="3 4" key="1">
    <citation type="submission" date="2024-02" db="EMBL/GenBank/DDBJ databases">
        <authorList>
            <person name="Chen Y."/>
            <person name="Shah S."/>
            <person name="Dougan E. K."/>
            <person name="Thang M."/>
            <person name="Chan C."/>
        </authorList>
    </citation>
    <scope>NUCLEOTIDE SEQUENCE [LARGE SCALE GENOMIC DNA]</scope>
</reference>
<feature type="non-terminal residue" evidence="3">
    <location>
        <position position="1"/>
    </location>
</feature>
<gene>
    <name evidence="3" type="ORF">SCF082_LOCUS29295</name>
</gene>
<comment type="caution">
    <text evidence="3">The sequence shown here is derived from an EMBL/GenBank/DDBJ whole genome shotgun (WGS) entry which is preliminary data.</text>
</comment>
<evidence type="ECO:0000313" key="4">
    <source>
        <dbReference type="Proteomes" id="UP001642464"/>
    </source>
</evidence>
<keyword evidence="4" id="KW-1185">Reference proteome</keyword>
<keyword evidence="2" id="KW-1133">Transmembrane helix</keyword>
<feature type="region of interest" description="Disordered" evidence="1">
    <location>
        <begin position="381"/>
        <end position="469"/>
    </location>
</feature>
<dbReference type="Proteomes" id="UP001642464">
    <property type="component" value="Unassembled WGS sequence"/>
</dbReference>
<feature type="transmembrane region" description="Helical" evidence="2">
    <location>
        <begin position="90"/>
        <end position="114"/>
    </location>
</feature>
<feature type="transmembrane region" description="Helical" evidence="2">
    <location>
        <begin position="144"/>
        <end position="168"/>
    </location>
</feature>
<feature type="transmembrane region" description="Helical" evidence="2">
    <location>
        <begin position="189"/>
        <end position="211"/>
    </location>
</feature>
<feature type="transmembrane region" description="Helical" evidence="2">
    <location>
        <begin position="217"/>
        <end position="246"/>
    </location>
</feature>